<dbReference type="GO" id="GO:0009062">
    <property type="term" value="P:fatty acid catabolic process"/>
    <property type="evidence" value="ECO:0007669"/>
    <property type="project" value="InterPro"/>
</dbReference>
<dbReference type="PANTHER" id="PTHR43296">
    <property type="entry name" value="PEROXISOMAL 2,4-DIENOYL-COA REDUCTASE"/>
    <property type="match status" value="1"/>
</dbReference>
<accession>A0A0P6WXN6</accession>
<evidence type="ECO:0000256" key="1">
    <source>
        <dbReference type="ARBA" id="ARBA00022857"/>
    </source>
</evidence>
<dbReference type="InterPro" id="IPR002347">
    <property type="entry name" value="SDR_fam"/>
</dbReference>
<evidence type="ECO:0000313" key="3">
    <source>
        <dbReference type="EMBL" id="KPL61305.1"/>
    </source>
</evidence>
<dbReference type="GO" id="GO:0008670">
    <property type="term" value="F:2,4-dienoyl-CoA reductase (NADPH) activity"/>
    <property type="evidence" value="ECO:0007669"/>
    <property type="project" value="InterPro"/>
</dbReference>
<dbReference type="PRINTS" id="PR00080">
    <property type="entry name" value="SDRFAMILY"/>
</dbReference>
<gene>
    <name evidence="3" type="ORF">AM506_01345</name>
</gene>
<dbReference type="InterPro" id="IPR045017">
    <property type="entry name" value="DECR2-like"/>
</dbReference>
<dbReference type="OrthoDB" id="9803333at2"/>
<dbReference type="Gene3D" id="3.40.50.720">
    <property type="entry name" value="NAD(P)-binding Rossmann-like Domain"/>
    <property type="match status" value="1"/>
</dbReference>
<dbReference type="eggNOG" id="COG1028">
    <property type="taxonomic scope" value="Bacteria"/>
</dbReference>
<dbReference type="SUPFAM" id="SSF51735">
    <property type="entry name" value="NAD(P)-binding Rossmann-fold domains"/>
    <property type="match status" value="1"/>
</dbReference>
<dbReference type="InterPro" id="IPR036291">
    <property type="entry name" value="NAD(P)-bd_dom_sf"/>
</dbReference>
<keyword evidence="1" id="KW-0521">NADP</keyword>
<proteinExistence type="predicted"/>
<dbReference type="EMBL" id="LIXZ01000001">
    <property type="protein sequence ID" value="KPL61305.1"/>
    <property type="molecule type" value="Genomic_DNA"/>
</dbReference>
<dbReference type="PATRIC" id="fig|218284.4.peg.280"/>
<dbReference type="CDD" id="cd05369">
    <property type="entry name" value="TER_DECR_SDR_a"/>
    <property type="match status" value="1"/>
</dbReference>
<dbReference type="GO" id="GO:0008206">
    <property type="term" value="P:bile acid metabolic process"/>
    <property type="evidence" value="ECO:0007669"/>
    <property type="project" value="UniProtKB-ARBA"/>
</dbReference>
<dbReference type="Proteomes" id="UP000050398">
    <property type="component" value="Unassembled WGS sequence"/>
</dbReference>
<evidence type="ECO:0000256" key="2">
    <source>
        <dbReference type="ARBA" id="ARBA00023002"/>
    </source>
</evidence>
<dbReference type="NCBIfam" id="NF005811">
    <property type="entry name" value="PRK07677.1"/>
    <property type="match status" value="1"/>
</dbReference>
<protein>
    <submittedName>
        <fullName evidence="3">Short-chain dehydrogenase</fullName>
    </submittedName>
</protein>
<dbReference type="RefSeq" id="WP_060670044.1">
    <property type="nucleotide sequence ID" value="NZ_LIXZ01000001.1"/>
</dbReference>
<keyword evidence="2" id="KW-0560">Oxidoreductase</keyword>
<organism evidence="3 4">
    <name type="scientific">Rossellomorea vietnamensis</name>
    <dbReference type="NCBI Taxonomy" id="218284"/>
    <lineage>
        <taxon>Bacteria</taxon>
        <taxon>Bacillati</taxon>
        <taxon>Bacillota</taxon>
        <taxon>Bacilli</taxon>
        <taxon>Bacillales</taxon>
        <taxon>Bacillaceae</taxon>
        <taxon>Rossellomorea</taxon>
    </lineage>
</organism>
<dbReference type="FunFam" id="3.40.50.720:FF:000084">
    <property type="entry name" value="Short-chain dehydrogenase reductase"/>
    <property type="match status" value="1"/>
</dbReference>
<comment type="caution">
    <text evidence="3">The sequence shown here is derived from an EMBL/GenBank/DDBJ whole genome shotgun (WGS) entry which is preliminary data.</text>
</comment>
<dbReference type="PANTHER" id="PTHR43296:SF2">
    <property type="entry name" value="PEROXISOMAL 2,4-DIENOYL-COA REDUCTASE [(3E)-ENOYL-COA-PRODUCING]"/>
    <property type="match status" value="1"/>
</dbReference>
<dbReference type="Pfam" id="PF13561">
    <property type="entry name" value="adh_short_C2"/>
    <property type="match status" value="1"/>
</dbReference>
<reference evidence="3 4" key="1">
    <citation type="submission" date="2015-08" db="EMBL/GenBank/DDBJ databases">
        <title>Draft Genome Sequence of Bacillus vietnamensis UCD-SED5.</title>
        <authorList>
            <person name="Lee R.D."/>
            <person name="Jospin G."/>
            <person name="Lang J.M."/>
            <person name="Coil D.A."/>
            <person name="Eisen J.A."/>
        </authorList>
    </citation>
    <scope>NUCLEOTIDE SEQUENCE [LARGE SCALE GENOMIC DNA]</scope>
    <source>
        <strain evidence="3 4">UCD-SED5</strain>
    </source>
</reference>
<sequence length="255" mass="27617">MGEEQVVIVTGGSNGMGKYMAKHFVETGASVVVTGRNEERLQSVKEEFSSLKGKIEVFQMDVREQEHVKAMVEFTAEKFGKIDVLINNAAGNFICPVEKLTPNGWKSVIDIVLNGTFLCSHAVGNYWIEHDQKGSIINMVATYAWNAGAGVAHSAAAKAGVLSLTRTLAVEWGHKYGIRTNAIAPGPIERTGGAEKLWISEEAAKRAIDSVPLKRLGTPEEIAGLAFFLASDKAAYINGECITMDGGQWLNPFPF</sequence>
<name>A0A0P6WXN6_9BACI</name>
<evidence type="ECO:0000313" key="4">
    <source>
        <dbReference type="Proteomes" id="UP000050398"/>
    </source>
</evidence>
<dbReference type="AlphaFoldDB" id="A0A0P6WXN6"/>
<dbReference type="PRINTS" id="PR00081">
    <property type="entry name" value="GDHRDH"/>
</dbReference>